<sequence>MDARATSPSGGGEEQPQNPGEGPRQDPDGAKRYLRTLFAVHVTLLATAFCVAVWAQRVERDFATAVTALGAVFLLVPTVEVVAKRDERHDTTQHRETFLRAFATAVLLAAVAWFAVGALPVDVTDSTELKGGEGLHPGGTAQLTVDAEPRGHDELSVTLAARDEAAGATSCLPGSRLEFAGEDLAAPVTVQLAGELTTTLPLDAAGPGVSVGVTLRADDGCQVTLVGKQTRYK</sequence>
<proteinExistence type="predicted"/>
<feature type="region of interest" description="Disordered" evidence="1">
    <location>
        <begin position="1"/>
        <end position="28"/>
    </location>
</feature>
<comment type="caution">
    <text evidence="3">The sequence shown here is derived from an EMBL/GenBank/DDBJ whole genome shotgun (WGS) entry which is preliminary data.</text>
</comment>
<dbReference type="Proteomes" id="UP001595997">
    <property type="component" value="Unassembled WGS sequence"/>
</dbReference>
<protein>
    <recommendedName>
        <fullName evidence="5">Integral membrane protein</fullName>
    </recommendedName>
</protein>
<name>A0ABV9AJG8_9ACTN</name>
<feature type="transmembrane region" description="Helical" evidence="2">
    <location>
        <begin position="33"/>
        <end position="56"/>
    </location>
</feature>
<organism evidence="3 4">
    <name type="scientific">Streptomyces ovatisporus</name>
    <dbReference type="NCBI Taxonomy" id="1128682"/>
    <lineage>
        <taxon>Bacteria</taxon>
        <taxon>Bacillati</taxon>
        <taxon>Actinomycetota</taxon>
        <taxon>Actinomycetes</taxon>
        <taxon>Kitasatosporales</taxon>
        <taxon>Streptomycetaceae</taxon>
        <taxon>Streptomyces</taxon>
    </lineage>
</organism>
<feature type="transmembrane region" description="Helical" evidence="2">
    <location>
        <begin position="62"/>
        <end position="82"/>
    </location>
</feature>
<evidence type="ECO:0008006" key="5">
    <source>
        <dbReference type="Google" id="ProtNLM"/>
    </source>
</evidence>
<keyword evidence="2" id="KW-0472">Membrane</keyword>
<evidence type="ECO:0000256" key="2">
    <source>
        <dbReference type="SAM" id="Phobius"/>
    </source>
</evidence>
<dbReference type="RefSeq" id="WP_386452673.1">
    <property type="nucleotide sequence ID" value="NZ_JBHSFH010000018.1"/>
</dbReference>
<evidence type="ECO:0000256" key="1">
    <source>
        <dbReference type="SAM" id="MobiDB-lite"/>
    </source>
</evidence>
<accession>A0ABV9AJG8</accession>
<keyword evidence="2" id="KW-1133">Transmembrane helix</keyword>
<keyword evidence="4" id="KW-1185">Reference proteome</keyword>
<dbReference type="EMBL" id="JBHSFH010000018">
    <property type="protein sequence ID" value="MFC4497741.1"/>
    <property type="molecule type" value="Genomic_DNA"/>
</dbReference>
<evidence type="ECO:0000313" key="3">
    <source>
        <dbReference type="EMBL" id="MFC4497741.1"/>
    </source>
</evidence>
<evidence type="ECO:0000313" key="4">
    <source>
        <dbReference type="Proteomes" id="UP001595997"/>
    </source>
</evidence>
<reference evidence="4" key="1">
    <citation type="journal article" date="2019" name="Int. J. Syst. Evol. Microbiol.">
        <title>The Global Catalogue of Microorganisms (GCM) 10K type strain sequencing project: providing services to taxonomists for standard genome sequencing and annotation.</title>
        <authorList>
            <consortium name="The Broad Institute Genomics Platform"/>
            <consortium name="The Broad Institute Genome Sequencing Center for Infectious Disease"/>
            <person name="Wu L."/>
            <person name="Ma J."/>
        </authorList>
    </citation>
    <scope>NUCLEOTIDE SEQUENCE [LARGE SCALE GENOMIC DNA]</scope>
    <source>
        <strain evidence="4">CGMCC 4.7357</strain>
    </source>
</reference>
<gene>
    <name evidence="3" type="ORF">ACFPA8_26785</name>
</gene>
<keyword evidence="2" id="KW-0812">Transmembrane</keyword>
<feature type="transmembrane region" description="Helical" evidence="2">
    <location>
        <begin position="102"/>
        <end position="121"/>
    </location>
</feature>